<keyword evidence="4" id="KW-1133">Transmembrane helix</keyword>
<evidence type="ECO:0000256" key="2">
    <source>
        <dbReference type="ARBA" id="ARBA00006109"/>
    </source>
</evidence>
<accession>A0A0G2F0X6</accession>
<sequence length="139" mass="14915">MAVLKTLALEILGGTSNAKTTYSSTVPTLSTPASGYSAYEHASLYSHLQHGSISAASAVPLDIKVETIVAVIILSFAIVLGAEPLRPISWSVWAGKIEKAGGHANPFKALEERPGLVDIRAKRKEFADWVRERDTIVKS</sequence>
<name>A0A0G2F0X6_PHACM</name>
<comment type="similarity">
    <text evidence="2">Belongs to the membrane magnesium transporter (TC 1.A.67) family.</text>
</comment>
<dbReference type="Proteomes" id="UP000053317">
    <property type="component" value="Unassembled WGS sequence"/>
</dbReference>
<evidence type="ECO:0000256" key="3">
    <source>
        <dbReference type="ARBA" id="ARBA00022692"/>
    </source>
</evidence>
<evidence type="ECO:0000313" key="6">
    <source>
        <dbReference type="EMBL" id="KKY27946.1"/>
    </source>
</evidence>
<comment type="subcellular location">
    <subcellularLocation>
        <location evidence="1">Endomembrane system</location>
        <topology evidence="1">Multi-pass membrane protein</topology>
    </subcellularLocation>
</comment>
<proteinExistence type="inferred from homology"/>
<comment type="caution">
    <text evidence="6">The sequence shown here is derived from an EMBL/GenBank/DDBJ whole genome shotgun (WGS) entry which is preliminary data.</text>
</comment>
<dbReference type="InterPro" id="IPR053279">
    <property type="entry name" value="EMC_subunit"/>
</dbReference>
<keyword evidence="7" id="KW-1185">Reference proteome</keyword>
<keyword evidence="5" id="KW-0472">Membrane</keyword>
<dbReference type="InterPro" id="IPR018937">
    <property type="entry name" value="MMgT"/>
</dbReference>
<dbReference type="GO" id="GO:0034975">
    <property type="term" value="P:protein folding in endoplasmic reticulum"/>
    <property type="evidence" value="ECO:0007669"/>
    <property type="project" value="TreeGrafter"/>
</dbReference>
<dbReference type="PANTHER" id="PTHR28144">
    <property type="entry name" value="ER MEMBRANE PROTEIN COMPLEX SUBUNIT 5"/>
    <property type="match status" value="1"/>
</dbReference>
<reference evidence="6 7" key="2">
    <citation type="submission" date="2015-05" db="EMBL/GenBank/DDBJ databases">
        <authorList>
            <person name="Morales-Cruz A."/>
            <person name="Amrine K.C."/>
            <person name="Cantu D."/>
        </authorList>
    </citation>
    <scope>NUCLEOTIDE SEQUENCE [LARGE SCALE GENOMIC DNA]</scope>
    <source>
        <strain evidence="6">UCRPC4</strain>
    </source>
</reference>
<dbReference type="Pfam" id="PF10270">
    <property type="entry name" value="MMgT"/>
    <property type="match status" value="1"/>
</dbReference>
<dbReference type="GO" id="GO:0072546">
    <property type="term" value="C:EMC complex"/>
    <property type="evidence" value="ECO:0007669"/>
    <property type="project" value="TreeGrafter"/>
</dbReference>
<evidence type="ECO:0000256" key="4">
    <source>
        <dbReference type="ARBA" id="ARBA00022989"/>
    </source>
</evidence>
<evidence type="ECO:0000313" key="7">
    <source>
        <dbReference type="Proteomes" id="UP000053317"/>
    </source>
</evidence>
<protein>
    <submittedName>
        <fullName evidence="6">Uncharacterized protein</fullName>
    </submittedName>
</protein>
<gene>
    <name evidence="6" type="ORF">UCRPC4_g00790</name>
</gene>
<dbReference type="PANTHER" id="PTHR28144:SF1">
    <property type="entry name" value="ER MEMBRANE PROTEIN COMPLEX SUBUNIT 5"/>
    <property type="match status" value="1"/>
</dbReference>
<dbReference type="AlphaFoldDB" id="A0A0G2F0X6"/>
<evidence type="ECO:0000256" key="1">
    <source>
        <dbReference type="ARBA" id="ARBA00004127"/>
    </source>
</evidence>
<dbReference type="EMBL" id="LCWF01000019">
    <property type="protein sequence ID" value="KKY27946.1"/>
    <property type="molecule type" value="Genomic_DNA"/>
</dbReference>
<organism evidence="6 7">
    <name type="scientific">Phaeomoniella chlamydospora</name>
    <name type="common">Phaeoacremonium chlamydosporum</name>
    <dbReference type="NCBI Taxonomy" id="158046"/>
    <lineage>
        <taxon>Eukaryota</taxon>
        <taxon>Fungi</taxon>
        <taxon>Dikarya</taxon>
        <taxon>Ascomycota</taxon>
        <taxon>Pezizomycotina</taxon>
        <taxon>Eurotiomycetes</taxon>
        <taxon>Chaetothyriomycetidae</taxon>
        <taxon>Phaeomoniellales</taxon>
        <taxon>Phaeomoniellaceae</taxon>
        <taxon>Phaeomoniella</taxon>
    </lineage>
</organism>
<keyword evidence="3" id="KW-0812">Transmembrane</keyword>
<evidence type="ECO:0000256" key="5">
    <source>
        <dbReference type="ARBA" id="ARBA00023136"/>
    </source>
</evidence>
<dbReference type="OrthoDB" id="44756at2759"/>
<reference evidence="6 7" key="1">
    <citation type="submission" date="2015-05" db="EMBL/GenBank/DDBJ databases">
        <title>Distinctive expansion of gene families associated with plant cell wall degradation and secondary metabolism in the genomes of grapevine trunk pathogens.</title>
        <authorList>
            <person name="Lawrence D.P."/>
            <person name="Travadon R."/>
            <person name="Rolshausen P.E."/>
            <person name="Baumgartner K."/>
        </authorList>
    </citation>
    <scope>NUCLEOTIDE SEQUENCE [LARGE SCALE GENOMIC DNA]</scope>
    <source>
        <strain evidence="6">UCRPC4</strain>
    </source>
</reference>